<evidence type="ECO:0000313" key="1">
    <source>
        <dbReference type="EMBL" id="TBR47954.1"/>
    </source>
</evidence>
<sequence length="70" mass="8174">MTSVYALVKRIHESHSEHPSIITLHFFIKSWNLLQSNIKIAKLSKVIAIQQKRGKKNIHASVTNYRYRLS</sequence>
<proteinExistence type="predicted"/>
<accession>A0A7Z7YIU9</accession>
<dbReference type="EMBL" id="SIZV01000053">
    <property type="protein sequence ID" value="TBR47954.1"/>
    <property type="molecule type" value="Genomic_DNA"/>
</dbReference>
<gene>
    <name evidence="1" type="ORF">EYS06_22615</name>
</gene>
<protein>
    <submittedName>
        <fullName evidence="1">Uncharacterized protein</fullName>
    </submittedName>
</protein>
<dbReference type="AlphaFoldDB" id="A0A7Z7YIU9"/>
<organism evidence="1 2">
    <name type="scientific">Escherichia albertii</name>
    <dbReference type="NCBI Taxonomy" id="208962"/>
    <lineage>
        <taxon>Bacteria</taxon>
        <taxon>Pseudomonadati</taxon>
        <taxon>Pseudomonadota</taxon>
        <taxon>Gammaproteobacteria</taxon>
        <taxon>Enterobacterales</taxon>
        <taxon>Enterobacteriaceae</taxon>
        <taxon>Escherichia</taxon>
    </lineage>
</organism>
<name>A0A7Z7YIU9_ESCAL</name>
<evidence type="ECO:0000313" key="2">
    <source>
        <dbReference type="Proteomes" id="UP000292187"/>
    </source>
</evidence>
<reference evidence="1 2" key="1">
    <citation type="submission" date="2019-02" db="EMBL/GenBank/DDBJ databases">
        <title>Draft genome sequence of Escherichia albertii strain Mex-12/320a, isolated from an infant with diarrhea, harboring virulence genes associated with diarrheagenic strains of enteropathogenic E. coli.</title>
        <authorList>
            <person name="Maldonado-Puga S."/>
            <person name="Meza-Segura M."/>
            <person name="Zaidi M.B."/>
            <person name="Estrada-Garcia T."/>
        </authorList>
    </citation>
    <scope>NUCLEOTIDE SEQUENCE [LARGE SCALE GENOMIC DNA]</scope>
    <source>
        <strain evidence="1 2">Mex-12/320a</strain>
    </source>
</reference>
<dbReference type="Proteomes" id="UP000292187">
    <property type="component" value="Unassembled WGS sequence"/>
</dbReference>
<comment type="caution">
    <text evidence="1">The sequence shown here is derived from an EMBL/GenBank/DDBJ whole genome shotgun (WGS) entry which is preliminary data.</text>
</comment>